<accession>A0A4P9W8X0</accession>
<name>A0A4P9W8X0_9FUNG</name>
<keyword evidence="9" id="KW-1185">Reference proteome</keyword>
<dbReference type="EMBL" id="KZ997571">
    <property type="protein sequence ID" value="RKO87240.1"/>
    <property type="molecule type" value="Genomic_DNA"/>
</dbReference>
<organism evidence="8 9">
    <name type="scientific">Blyttiomyces helicus</name>
    <dbReference type="NCBI Taxonomy" id="388810"/>
    <lineage>
        <taxon>Eukaryota</taxon>
        <taxon>Fungi</taxon>
        <taxon>Fungi incertae sedis</taxon>
        <taxon>Chytridiomycota</taxon>
        <taxon>Chytridiomycota incertae sedis</taxon>
        <taxon>Chytridiomycetes</taxon>
        <taxon>Chytridiomycetes incertae sedis</taxon>
        <taxon>Blyttiomyces</taxon>
    </lineage>
</organism>
<dbReference type="Pfam" id="PF01171">
    <property type="entry name" value="ATP_bind_3"/>
    <property type="match status" value="1"/>
</dbReference>
<evidence type="ECO:0000259" key="7">
    <source>
        <dbReference type="Pfam" id="PF01171"/>
    </source>
</evidence>
<dbReference type="Gene3D" id="3.40.50.620">
    <property type="entry name" value="HUPs"/>
    <property type="match status" value="1"/>
</dbReference>
<dbReference type="InterPro" id="IPR011063">
    <property type="entry name" value="TilS/TtcA_N"/>
</dbReference>
<gene>
    <name evidence="8" type="ORF">BDK51DRAFT_38489</name>
</gene>
<comment type="catalytic activity">
    <reaction evidence="6">
        <text>cytidine(34) in tRNA(Ile2) + L-lysine + ATP = lysidine(34) in tRNA(Ile2) + AMP + diphosphate + H(+)</text>
        <dbReference type="Rhea" id="RHEA:43744"/>
        <dbReference type="Rhea" id="RHEA-COMP:10625"/>
        <dbReference type="Rhea" id="RHEA-COMP:10670"/>
        <dbReference type="ChEBI" id="CHEBI:15378"/>
        <dbReference type="ChEBI" id="CHEBI:30616"/>
        <dbReference type="ChEBI" id="CHEBI:32551"/>
        <dbReference type="ChEBI" id="CHEBI:33019"/>
        <dbReference type="ChEBI" id="CHEBI:82748"/>
        <dbReference type="ChEBI" id="CHEBI:83665"/>
        <dbReference type="ChEBI" id="CHEBI:456215"/>
        <dbReference type="EC" id="6.3.4.19"/>
    </reaction>
</comment>
<dbReference type="AlphaFoldDB" id="A0A4P9W8X0"/>
<dbReference type="SUPFAM" id="SSF52402">
    <property type="entry name" value="Adenine nucleotide alpha hydrolases-like"/>
    <property type="match status" value="1"/>
</dbReference>
<sequence>MTTQGVKRHSQMVVDRGVARGEIKEEERAVVSKKRCKVVTSDLEQQQTGDISVNIQLEMSRLLRGPVSAREFLSAMKLARCSPMEKLAVGVSGEADSIALCILLKQFADPSKIVALTVDHKLKEGSTDEALRVQRRLSELGIEHHILTVDWSKSGTGHAGDTTDPPFFPDPSAPVSAIRLQTMQRARRLNLLARAAKQFNARSLLVANQLDEQIAAGLRKMRMGSGPDALSGMRIVTPEVPTAAKAAKDVRLIRPLLMFPKERLEETCRENGVEWTDDAINPLIFEIRDSSSEILTQRRLQAIKAGKPAPGPSTASLASFMEQMERHRVAKEKKGNTLRDAPTGTCFLHIDRSASSWLRNRHLAYPVLAQVHQWAGPITETGKTNHFRLLLKTILDSLSRAPSRASVGGVYLHPPRRSQTGIDIWCVGRAMPSETPIVNIAVGETAIWDGRFYITLRASSPTSSEP</sequence>
<dbReference type="GO" id="GO:0008033">
    <property type="term" value="P:tRNA processing"/>
    <property type="evidence" value="ECO:0007669"/>
    <property type="project" value="UniProtKB-KW"/>
</dbReference>
<proteinExistence type="predicted"/>
<dbReference type="InterPro" id="IPR012094">
    <property type="entry name" value="tRNA_Ile_lys_synt"/>
</dbReference>
<feature type="domain" description="tRNA(Ile)-lysidine/2-thiocytidine synthase N-terminal" evidence="7">
    <location>
        <begin position="87"/>
        <end position="281"/>
    </location>
</feature>
<keyword evidence="4" id="KW-0547">Nucleotide-binding</keyword>
<keyword evidence="5" id="KW-0067">ATP-binding</keyword>
<keyword evidence="3" id="KW-0819">tRNA processing</keyword>
<protein>
    <recommendedName>
        <fullName evidence="1">tRNA(Ile)-lysidine synthetase</fullName>
        <ecNumber evidence="1">6.3.4.19</ecNumber>
    </recommendedName>
</protein>
<dbReference type="CDD" id="cd01992">
    <property type="entry name" value="TilS_N"/>
    <property type="match status" value="1"/>
</dbReference>
<dbReference type="InterPro" id="IPR012795">
    <property type="entry name" value="tRNA_Ile_lys_synt_N"/>
</dbReference>
<dbReference type="GO" id="GO:0032267">
    <property type="term" value="F:tRNA(Ile)-lysidine synthase activity"/>
    <property type="evidence" value="ECO:0007669"/>
    <property type="project" value="UniProtKB-EC"/>
</dbReference>
<dbReference type="PANTHER" id="PTHR43033">
    <property type="entry name" value="TRNA(ILE)-LYSIDINE SYNTHASE-RELATED"/>
    <property type="match status" value="1"/>
</dbReference>
<dbReference type="InterPro" id="IPR014729">
    <property type="entry name" value="Rossmann-like_a/b/a_fold"/>
</dbReference>
<evidence type="ECO:0000256" key="1">
    <source>
        <dbReference type="ARBA" id="ARBA00013267"/>
    </source>
</evidence>
<evidence type="ECO:0000256" key="3">
    <source>
        <dbReference type="ARBA" id="ARBA00022694"/>
    </source>
</evidence>
<keyword evidence="2" id="KW-0436">Ligase</keyword>
<dbReference type="GO" id="GO:0005524">
    <property type="term" value="F:ATP binding"/>
    <property type="evidence" value="ECO:0007669"/>
    <property type="project" value="UniProtKB-KW"/>
</dbReference>
<evidence type="ECO:0000313" key="8">
    <source>
        <dbReference type="EMBL" id="RKO87240.1"/>
    </source>
</evidence>
<evidence type="ECO:0000313" key="9">
    <source>
        <dbReference type="Proteomes" id="UP000269721"/>
    </source>
</evidence>
<dbReference type="EC" id="6.3.4.19" evidence="1"/>
<feature type="non-terminal residue" evidence="8">
    <location>
        <position position="466"/>
    </location>
</feature>
<dbReference type="PANTHER" id="PTHR43033:SF1">
    <property type="entry name" value="TRNA(ILE)-LYSIDINE SYNTHASE-RELATED"/>
    <property type="match status" value="1"/>
</dbReference>
<dbReference type="Proteomes" id="UP000269721">
    <property type="component" value="Unassembled WGS sequence"/>
</dbReference>
<evidence type="ECO:0000256" key="5">
    <source>
        <dbReference type="ARBA" id="ARBA00022840"/>
    </source>
</evidence>
<evidence type="ECO:0000256" key="6">
    <source>
        <dbReference type="ARBA" id="ARBA00048539"/>
    </source>
</evidence>
<reference evidence="9" key="1">
    <citation type="journal article" date="2018" name="Nat. Microbiol.">
        <title>Leveraging single-cell genomics to expand the fungal tree of life.</title>
        <authorList>
            <person name="Ahrendt S.R."/>
            <person name="Quandt C.A."/>
            <person name="Ciobanu D."/>
            <person name="Clum A."/>
            <person name="Salamov A."/>
            <person name="Andreopoulos B."/>
            <person name="Cheng J.F."/>
            <person name="Woyke T."/>
            <person name="Pelin A."/>
            <person name="Henrissat B."/>
            <person name="Reynolds N.K."/>
            <person name="Benny G.L."/>
            <person name="Smith M.E."/>
            <person name="James T.Y."/>
            <person name="Grigoriev I.V."/>
        </authorList>
    </citation>
    <scope>NUCLEOTIDE SEQUENCE [LARGE SCALE GENOMIC DNA]</scope>
</reference>
<evidence type="ECO:0000256" key="4">
    <source>
        <dbReference type="ARBA" id="ARBA00022741"/>
    </source>
</evidence>
<dbReference type="OrthoDB" id="434144at2759"/>
<evidence type="ECO:0000256" key="2">
    <source>
        <dbReference type="ARBA" id="ARBA00022598"/>
    </source>
</evidence>